<evidence type="ECO:0000313" key="3">
    <source>
        <dbReference type="EMBL" id="KAK4091272.1"/>
    </source>
</evidence>
<gene>
    <name evidence="3" type="ORF">Purlil1_4286</name>
</gene>
<dbReference type="Pfam" id="PF00076">
    <property type="entry name" value="RRM_1"/>
    <property type="match status" value="1"/>
</dbReference>
<evidence type="ECO:0000256" key="1">
    <source>
        <dbReference type="SAM" id="MobiDB-lite"/>
    </source>
</evidence>
<evidence type="ECO:0000313" key="4">
    <source>
        <dbReference type="Proteomes" id="UP001287286"/>
    </source>
</evidence>
<comment type="caution">
    <text evidence="3">The sequence shown here is derived from an EMBL/GenBank/DDBJ whole genome shotgun (WGS) entry which is preliminary data.</text>
</comment>
<feature type="region of interest" description="Disordered" evidence="1">
    <location>
        <begin position="1429"/>
        <end position="1491"/>
    </location>
</feature>
<feature type="compositionally biased region" description="Basic and acidic residues" evidence="1">
    <location>
        <begin position="1188"/>
        <end position="1198"/>
    </location>
</feature>
<name>A0ABR0C4X8_PURLI</name>
<dbReference type="SUPFAM" id="SSF50960">
    <property type="entry name" value="TolB, C-terminal domain"/>
    <property type="match status" value="1"/>
</dbReference>
<feature type="compositionally biased region" description="Basic and acidic residues" evidence="1">
    <location>
        <begin position="1429"/>
        <end position="1438"/>
    </location>
</feature>
<dbReference type="InterPro" id="IPR035979">
    <property type="entry name" value="RBD_domain_sf"/>
</dbReference>
<sequence length="1491" mass="161522">MLVARLARILASTYEYRSLLNPRRSRLPPREAADPGSYLRWHTCKQLSPTLERRPDQQSAVHFSFPAVTSTPRLGLSRSRRQVPGRPSEYWPLTHVLGARLSPLPDPVQCASHDLSNVREPSAVIVAGVQHVPELTSSRSPASGHCKPSPDGRYIATLSSSAVNVRSTETLALVNVIKLSGDLQGPISTFIWSPSSRNILVATADDVQVSSAADTSFNATIRNTTCPGGKPGLIYFGASDYEVLLCSPFGLKLAIVDLTTSKIVEISSPKFHHASTASRGFSIRPATGHLAVLSRVGGKDMVSIHDASTRLVERSWSPDTVDSQGILWTPDGKWLLLWESPAQGHHLSIYTPDGQHFRTLGAATILQDQQSGAEGELEAGIKTCQLSPNAELCALGDHSAGVTILDTKTWRACLRLMHPITIIPKDTTQVWQEQVSSASQGRSTHSFVRATQMVAPPAQSSEAKHTAPLHPGCSMAAFDASSTLLATKLDDSPCAVWIWDVAAAELRAVLIFHSAVGFSWHPSVRELLLVTCQDEARRGATFVWDPLSDGPLLVSQADGLPNARPAKAVAKAPKVLWVDRDTEFPELVVAEAERYALLSLCDADDGPGPWRDEGGVDGDGPFSARDDAEDTGTRRCNPGRSRVESTGGLAGAPDGCFGAVGLLSGPATRESGSSVLSPGPGIPHRWPPVETNPGRPKGLVAWWRCFGQWRKGNGLAAQRIVVSFLALILPLDRQRWPRAGASYIGHLAVAAGFEAHAHTHSDARARAHHVYAGGSCSRAKERPQSVAATAAMQVAALQPVPADENDKSPPRAERACTWVPRATNPDHVGVSSGPRVVASVGASKLAVLGEGPLLGCEWRGARHRPPIRRVLSTRAWRGKAWHGVAWRGVRSAAQHFLHSACEAADRSGPSYPEHGYTTAHGRREQQEGIPGVQMHALHWAGRLLRGYTQLGADGGFAAPRRASPRAAARLLSTLLADGCARARGIRPLFLACPVARVRAAPVDELFGQDAPLPLCHHATASPVRDCVIMPRNESPANTVMRDVASGDESGVYHLLISSLPFGTKWQLFKDWIREADCDVDHIELFQKSTNGWIRLLGRDNFERALRHLRTNPFAGREIIVDERNRTEPIKILELIDDPPPKPKFGWRSQRSRRKGDLLADDAASVGSRAEIRQPPQQSESMAASTDVEASRQGRERGSIRASPIPGYPSGPVIQRMSLENAAAPMGYLSREPYKSSAELQGAAYLAAGDMPFSITPWNLPYGSAYAQSYRPFEAPPPVSPGLQAGLPSSTSSGSLFPQVLRPSYSRSSLSWASSVTETPTMAPKLESSIGASQRPTETWYKVQLLSLRNTASTQDVEKWVRNRLRDWESAIVRIDVPIDHQKGRIRGSAYITLSNAVAAGKAVEALQQQLFMGRLVYARRGVNYDTANKQKRESEKVNRLGQTKKSSYDSAEVAVDDQVSPAPQAQSRDVADKGKYAPPVIAHGTNYKPPK</sequence>
<dbReference type="Gene3D" id="3.30.70.330">
    <property type="match status" value="1"/>
</dbReference>
<dbReference type="Proteomes" id="UP001287286">
    <property type="component" value="Unassembled WGS sequence"/>
</dbReference>
<evidence type="ECO:0000259" key="2">
    <source>
        <dbReference type="Pfam" id="PF00076"/>
    </source>
</evidence>
<dbReference type="EMBL" id="JAWRVI010000012">
    <property type="protein sequence ID" value="KAK4091272.1"/>
    <property type="molecule type" value="Genomic_DNA"/>
</dbReference>
<feature type="compositionally biased region" description="Polar residues" evidence="1">
    <location>
        <begin position="1174"/>
        <end position="1183"/>
    </location>
</feature>
<reference evidence="3 4" key="1">
    <citation type="journal article" date="2024" name="Microbiol. Resour. Announc.">
        <title>Genome annotations for the ascomycete fungi Trichoderma harzianum, Trichoderma aggressivum, and Purpureocillium lilacinum.</title>
        <authorList>
            <person name="Beijen E.P.W."/>
            <person name="Ohm R.A."/>
        </authorList>
    </citation>
    <scope>NUCLEOTIDE SEQUENCE [LARGE SCALE GENOMIC DNA]</scope>
    <source>
        <strain evidence="3 4">CBS 150709</strain>
    </source>
</reference>
<protein>
    <recommendedName>
        <fullName evidence="2">RRM domain-containing protein</fullName>
    </recommendedName>
</protein>
<dbReference type="InterPro" id="IPR015943">
    <property type="entry name" value="WD40/YVTN_repeat-like_dom_sf"/>
</dbReference>
<dbReference type="InterPro" id="IPR012677">
    <property type="entry name" value="Nucleotide-bd_a/b_plait_sf"/>
</dbReference>
<dbReference type="InterPro" id="IPR000504">
    <property type="entry name" value="RRM_dom"/>
</dbReference>
<dbReference type="PANTHER" id="PTHR16220:SF0">
    <property type="entry name" value="WD REPEAT-CONTAINING PROTEIN WRAP73"/>
    <property type="match status" value="1"/>
</dbReference>
<dbReference type="InterPro" id="IPR052778">
    <property type="entry name" value="Centrosome-WD_assoc"/>
</dbReference>
<dbReference type="Gene3D" id="2.130.10.10">
    <property type="entry name" value="YVTN repeat-like/Quinoprotein amine dehydrogenase"/>
    <property type="match status" value="1"/>
</dbReference>
<dbReference type="SUPFAM" id="SSF54928">
    <property type="entry name" value="RNA-binding domain, RBD"/>
    <property type="match status" value="2"/>
</dbReference>
<feature type="compositionally biased region" description="Polar residues" evidence="1">
    <location>
        <begin position="1440"/>
        <end position="1449"/>
    </location>
</feature>
<feature type="region of interest" description="Disordered" evidence="1">
    <location>
        <begin position="1140"/>
        <end position="1208"/>
    </location>
</feature>
<feature type="domain" description="RRM" evidence="2">
    <location>
        <begin position="1371"/>
        <end position="1416"/>
    </location>
</feature>
<feature type="region of interest" description="Disordered" evidence="1">
    <location>
        <begin position="606"/>
        <end position="648"/>
    </location>
</feature>
<organism evidence="3 4">
    <name type="scientific">Purpureocillium lilacinum</name>
    <name type="common">Paecilomyces lilacinus</name>
    <dbReference type="NCBI Taxonomy" id="33203"/>
    <lineage>
        <taxon>Eukaryota</taxon>
        <taxon>Fungi</taxon>
        <taxon>Dikarya</taxon>
        <taxon>Ascomycota</taxon>
        <taxon>Pezizomycotina</taxon>
        <taxon>Sordariomycetes</taxon>
        <taxon>Hypocreomycetidae</taxon>
        <taxon>Hypocreales</taxon>
        <taxon>Ophiocordycipitaceae</taxon>
        <taxon>Purpureocillium</taxon>
    </lineage>
</organism>
<dbReference type="PANTHER" id="PTHR16220">
    <property type="entry name" value="WD REPEAT PROTEIN 8-RELATED"/>
    <property type="match status" value="1"/>
</dbReference>
<accession>A0ABR0C4X8</accession>
<feature type="region of interest" description="Disordered" evidence="1">
    <location>
        <begin position="668"/>
        <end position="690"/>
    </location>
</feature>
<proteinExistence type="predicted"/>
<keyword evidence="4" id="KW-1185">Reference proteome</keyword>